<gene>
    <name evidence="2" type="ORF">LITE_LOCUS33306</name>
</gene>
<dbReference type="Pfam" id="PF23622">
    <property type="entry name" value="LRR_At1g61320_AtMIF1"/>
    <property type="match status" value="1"/>
</dbReference>
<dbReference type="SUPFAM" id="SSF52047">
    <property type="entry name" value="RNI-like"/>
    <property type="match status" value="1"/>
</dbReference>
<dbReference type="SUPFAM" id="SSF81383">
    <property type="entry name" value="F-box domain"/>
    <property type="match status" value="1"/>
</dbReference>
<feature type="domain" description="At1g61320/AtMIF1 LRR" evidence="1">
    <location>
        <begin position="185"/>
        <end position="371"/>
    </location>
</feature>
<comment type="caution">
    <text evidence="2">The sequence shown here is derived from an EMBL/GenBank/DDBJ whole genome shotgun (WGS) entry which is preliminary data.</text>
</comment>
<evidence type="ECO:0000313" key="3">
    <source>
        <dbReference type="Proteomes" id="UP001154282"/>
    </source>
</evidence>
<dbReference type="PANTHER" id="PTHR34145">
    <property type="entry name" value="OS02G0105600 PROTEIN"/>
    <property type="match status" value="1"/>
</dbReference>
<name>A0AAV0NHC7_9ROSI</name>
<evidence type="ECO:0000259" key="1">
    <source>
        <dbReference type="Pfam" id="PF23622"/>
    </source>
</evidence>
<dbReference type="Gene3D" id="3.80.10.10">
    <property type="entry name" value="Ribonuclease Inhibitor"/>
    <property type="match status" value="1"/>
</dbReference>
<sequence>RWSPSKERSNRKLQIFSAIYERGGGIAKPPRRSDSEDLFRRLPDEIVLDILSRLGTVNETARCGSLGKRWRGICRLIDGGVLDFDKSLDLLRSTIPKTPTLEISKEAQLRFANAVNQALSWHRSETLDALRIAFDLYGLGEEAWKWIEFGLKKRVKELRLLSCFSYSGDHRIPLPLLTPEFLGTQDLSRLEVLELEGLSIITQETVDYIFSHCHSLKRWVLRNSCFRGEVVRVSNVEKLQYLEFTRLYFARRIELMSAPNLHTVKFTGNATICFGDQLPQLLEASFCGALKASDYSLPWPPSQFCRYAPRLERLTLELRMSNFFNASRGRLDWLTFENLRVLDLVVYSSSSSFLACTMPLRAAPMLRELSIWFSIPDYLKKAWEPSDLSAGSTWWEHHSLEVLKLYGVHRTSKLDEPRFRRPGRESHDARVLCLEVAAHIIINSPSLNEVLIDTRHQNLMFTSTECRPSCQIDIDTREARMELETQLQGRSASPHIHYTYR</sequence>
<dbReference type="Gene3D" id="1.20.1280.50">
    <property type="match status" value="1"/>
</dbReference>
<dbReference type="InterPro" id="IPR036047">
    <property type="entry name" value="F-box-like_dom_sf"/>
</dbReference>
<organism evidence="2 3">
    <name type="scientific">Linum tenue</name>
    <dbReference type="NCBI Taxonomy" id="586396"/>
    <lineage>
        <taxon>Eukaryota</taxon>
        <taxon>Viridiplantae</taxon>
        <taxon>Streptophyta</taxon>
        <taxon>Embryophyta</taxon>
        <taxon>Tracheophyta</taxon>
        <taxon>Spermatophyta</taxon>
        <taxon>Magnoliopsida</taxon>
        <taxon>eudicotyledons</taxon>
        <taxon>Gunneridae</taxon>
        <taxon>Pentapetalae</taxon>
        <taxon>rosids</taxon>
        <taxon>fabids</taxon>
        <taxon>Malpighiales</taxon>
        <taxon>Linaceae</taxon>
        <taxon>Linum</taxon>
    </lineage>
</organism>
<keyword evidence="3" id="KW-1185">Reference proteome</keyword>
<evidence type="ECO:0000313" key="2">
    <source>
        <dbReference type="EMBL" id="CAI0457899.1"/>
    </source>
</evidence>
<dbReference type="Proteomes" id="UP001154282">
    <property type="component" value="Unassembled WGS sequence"/>
</dbReference>
<protein>
    <recommendedName>
        <fullName evidence="1">At1g61320/AtMIF1 LRR domain-containing protein</fullName>
    </recommendedName>
</protein>
<feature type="non-terminal residue" evidence="2">
    <location>
        <position position="1"/>
    </location>
</feature>
<dbReference type="PANTHER" id="PTHR34145:SF68">
    <property type="entry name" value="FBD DOMAIN-CONTAINING PROTEIN"/>
    <property type="match status" value="1"/>
</dbReference>
<dbReference type="InterPro" id="IPR032675">
    <property type="entry name" value="LRR_dom_sf"/>
</dbReference>
<accession>A0AAV0NHC7</accession>
<dbReference type="AlphaFoldDB" id="A0AAV0NHC7"/>
<proteinExistence type="predicted"/>
<dbReference type="InterPro" id="IPR053772">
    <property type="entry name" value="At1g61320/At1g61330-like"/>
</dbReference>
<reference evidence="2" key="1">
    <citation type="submission" date="2022-08" db="EMBL/GenBank/DDBJ databases">
        <authorList>
            <person name="Gutierrez-Valencia J."/>
        </authorList>
    </citation>
    <scope>NUCLEOTIDE SEQUENCE</scope>
</reference>
<dbReference type="EMBL" id="CAMGYJ010000008">
    <property type="protein sequence ID" value="CAI0457899.1"/>
    <property type="molecule type" value="Genomic_DNA"/>
</dbReference>
<dbReference type="InterPro" id="IPR055357">
    <property type="entry name" value="LRR_At1g61320_AtMIF1"/>
</dbReference>